<evidence type="ECO:0000313" key="4">
    <source>
        <dbReference type="EMBL" id="QFZ17770.1"/>
    </source>
</evidence>
<accession>A0A5Q0GWC8</accession>
<dbReference type="PANTHER" id="PTHR48081:SF8">
    <property type="entry name" value="ALPHA_BETA HYDROLASE FOLD-3 DOMAIN-CONTAINING PROTEIN-RELATED"/>
    <property type="match status" value="1"/>
</dbReference>
<keyword evidence="1 4" id="KW-0378">Hydrolase</keyword>
<dbReference type="Proteomes" id="UP000325787">
    <property type="component" value="Chromosome"/>
</dbReference>
<dbReference type="RefSeq" id="WP_033435197.1">
    <property type="nucleotide sequence ID" value="NZ_CP034550.1"/>
</dbReference>
<dbReference type="SUPFAM" id="SSF53474">
    <property type="entry name" value="alpha/beta-Hydrolases"/>
    <property type="match status" value="1"/>
</dbReference>
<evidence type="ECO:0000313" key="5">
    <source>
        <dbReference type="Proteomes" id="UP000325787"/>
    </source>
</evidence>
<dbReference type="AlphaFoldDB" id="A0A5Q0GWC8"/>
<evidence type="ECO:0000259" key="3">
    <source>
        <dbReference type="Pfam" id="PF07859"/>
    </source>
</evidence>
<feature type="compositionally biased region" description="Polar residues" evidence="2">
    <location>
        <begin position="1"/>
        <end position="12"/>
    </location>
</feature>
<dbReference type="EMBL" id="CP034550">
    <property type="protein sequence ID" value="QFZ17770.1"/>
    <property type="molecule type" value="Genomic_DNA"/>
</dbReference>
<sequence length="347" mass="36691">MTKQVTERSSAQPVGPPPPFDPELAPVLEVLTGLRPPDAYRPDNIVEMREPVPGVETPTDEVLSRGGAYSVRERVVPGPDGQPDISLLICLPKHAATPTPVIYHVHGGGMIVGDNRFGLVEMLDLAEPMGVAVVSVEYRLAPETPHPGPVEDCYAGLVWVSEHAHELDIDPGRIVIAGASAGGGLAAGVTLMARDRNGPAVLAQLLLSPMLDDRNDSPSAQQMRGLGIWDSSSNETGWNALLGDSVRGGPDVSAYAAPARAADLSGLPSTFVDVGSAETFRDEDVAHASRMWQAGCHVELHVWPGGFHGFDVVVPHAVISQDAIAARAAWLRRQLGRTPRQGAELGA</sequence>
<dbReference type="InterPro" id="IPR029058">
    <property type="entry name" value="AB_hydrolase_fold"/>
</dbReference>
<dbReference type="InterPro" id="IPR050300">
    <property type="entry name" value="GDXG_lipolytic_enzyme"/>
</dbReference>
<keyword evidence="5" id="KW-1185">Reference proteome</keyword>
<evidence type="ECO:0000256" key="2">
    <source>
        <dbReference type="SAM" id="MobiDB-lite"/>
    </source>
</evidence>
<name>A0A5Q0GWC8_SACSY</name>
<proteinExistence type="predicted"/>
<feature type="domain" description="Alpha/beta hydrolase fold-3" evidence="3">
    <location>
        <begin position="103"/>
        <end position="310"/>
    </location>
</feature>
<dbReference type="GO" id="GO:0016787">
    <property type="term" value="F:hydrolase activity"/>
    <property type="evidence" value="ECO:0007669"/>
    <property type="project" value="UniProtKB-KW"/>
</dbReference>
<dbReference type="Gene3D" id="3.40.50.1820">
    <property type="entry name" value="alpha/beta hydrolase"/>
    <property type="match status" value="1"/>
</dbReference>
<dbReference type="PANTHER" id="PTHR48081">
    <property type="entry name" value="AB HYDROLASE SUPERFAMILY PROTEIN C4A8.06C"/>
    <property type="match status" value="1"/>
</dbReference>
<evidence type="ECO:0000256" key="1">
    <source>
        <dbReference type="ARBA" id="ARBA00022801"/>
    </source>
</evidence>
<protein>
    <submittedName>
        <fullName evidence="4">Alpha/beta hydrolase</fullName>
    </submittedName>
</protein>
<dbReference type="InterPro" id="IPR013094">
    <property type="entry name" value="AB_hydrolase_3"/>
</dbReference>
<organism evidence="4 5">
    <name type="scientific">Saccharothrix syringae</name>
    <name type="common">Nocardiopsis syringae</name>
    <dbReference type="NCBI Taxonomy" id="103733"/>
    <lineage>
        <taxon>Bacteria</taxon>
        <taxon>Bacillati</taxon>
        <taxon>Actinomycetota</taxon>
        <taxon>Actinomycetes</taxon>
        <taxon>Pseudonocardiales</taxon>
        <taxon>Pseudonocardiaceae</taxon>
        <taxon>Saccharothrix</taxon>
    </lineage>
</organism>
<dbReference type="KEGG" id="ssyi:EKG83_10015"/>
<reference evidence="5" key="1">
    <citation type="journal article" date="2021" name="Curr. Microbiol.">
        <title>Complete genome of nocamycin-producing strain Saccharothrix syringae NRRL B-16468 reveals the biosynthetic potential for secondary metabolites.</title>
        <authorList>
            <person name="Mo X."/>
            <person name="Yang S."/>
        </authorList>
    </citation>
    <scope>NUCLEOTIDE SEQUENCE [LARGE SCALE GENOMIC DNA]</scope>
    <source>
        <strain evidence="5">ATCC 51364 / DSM 43886 / JCM 6844 / KCTC 9398 / NBRC 14523 / NRRL B-16468 / INA 2240</strain>
    </source>
</reference>
<gene>
    <name evidence="4" type="ORF">EKG83_10015</name>
</gene>
<dbReference type="Pfam" id="PF07859">
    <property type="entry name" value="Abhydrolase_3"/>
    <property type="match status" value="1"/>
</dbReference>
<dbReference type="OrthoDB" id="3206739at2"/>
<feature type="region of interest" description="Disordered" evidence="2">
    <location>
        <begin position="1"/>
        <end position="24"/>
    </location>
</feature>